<proteinExistence type="predicted"/>
<gene>
    <name evidence="3" type="ORF">FALBO_7546</name>
</gene>
<keyword evidence="2" id="KW-0812">Transmembrane</keyword>
<feature type="transmembrane region" description="Helical" evidence="2">
    <location>
        <begin position="178"/>
        <end position="200"/>
    </location>
</feature>
<organism evidence="3 4">
    <name type="scientific">Fusarium albosuccineum</name>
    <dbReference type="NCBI Taxonomy" id="1237068"/>
    <lineage>
        <taxon>Eukaryota</taxon>
        <taxon>Fungi</taxon>
        <taxon>Dikarya</taxon>
        <taxon>Ascomycota</taxon>
        <taxon>Pezizomycotina</taxon>
        <taxon>Sordariomycetes</taxon>
        <taxon>Hypocreomycetidae</taxon>
        <taxon>Hypocreales</taxon>
        <taxon>Nectriaceae</taxon>
        <taxon>Fusarium</taxon>
        <taxon>Fusarium decemcellulare species complex</taxon>
    </lineage>
</organism>
<evidence type="ECO:0000256" key="2">
    <source>
        <dbReference type="SAM" id="Phobius"/>
    </source>
</evidence>
<reference evidence="3 4" key="1">
    <citation type="submission" date="2020-01" db="EMBL/GenBank/DDBJ databases">
        <title>Identification and distribution of gene clusters putatively required for synthesis of sphingolipid metabolism inhibitors in phylogenetically diverse species of the filamentous fungus Fusarium.</title>
        <authorList>
            <person name="Kim H.-S."/>
            <person name="Busman M."/>
            <person name="Brown D.W."/>
            <person name="Divon H."/>
            <person name="Uhlig S."/>
            <person name="Proctor R.H."/>
        </authorList>
    </citation>
    <scope>NUCLEOTIDE SEQUENCE [LARGE SCALE GENOMIC DNA]</scope>
    <source>
        <strain evidence="3 4">NRRL 20459</strain>
    </source>
</reference>
<evidence type="ECO:0000313" key="3">
    <source>
        <dbReference type="EMBL" id="KAF4465600.1"/>
    </source>
</evidence>
<dbReference type="EMBL" id="JAADYS010001010">
    <property type="protein sequence ID" value="KAF4465600.1"/>
    <property type="molecule type" value="Genomic_DNA"/>
</dbReference>
<evidence type="ECO:0000313" key="4">
    <source>
        <dbReference type="Proteomes" id="UP000554235"/>
    </source>
</evidence>
<dbReference type="OrthoDB" id="4927953at2759"/>
<feature type="region of interest" description="Disordered" evidence="1">
    <location>
        <begin position="56"/>
        <end position="76"/>
    </location>
</feature>
<name>A0A8H4PAR0_9HYPO</name>
<accession>A0A8H4PAR0</accession>
<comment type="caution">
    <text evidence="3">The sequence shown here is derived from an EMBL/GenBank/DDBJ whole genome shotgun (WGS) entry which is preliminary data.</text>
</comment>
<dbReference type="AlphaFoldDB" id="A0A8H4PAR0"/>
<keyword evidence="2" id="KW-1133">Transmembrane helix</keyword>
<sequence length="228" mass="25748">MLLHEDPLMPIATWGFSCSTPSTAAELKLTRASAFIYESTEPQEIFWNSLNQHLSRSTTDREPKSESQPISTSKIPDPDIKLEIINIHSRQMLLPNTAGLYSRMTPTSIPVDAPEDNHGFDSASPDPHTTLKIVITMWICGWIVFGIISILCINGQGRAGRWVPEWYLDSKGTARDKLAIVGWWLAILLFWPLIWLGYLVRMLFSGVRGWIKNCRRDKHQEKAGEGTA</sequence>
<dbReference type="Proteomes" id="UP000554235">
    <property type="component" value="Unassembled WGS sequence"/>
</dbReference>
<keyword evidence="4" id="KW-1185">Reference proteome</keyword>
<evidence type="ECO:0000256" key="1">
    <source>
        <dbReference type="SAM" id="MobiDB-lite"/>
    </source>
</evidence>
<feature type="transmembrane region" description="Helical" evidence="2">
    <location>
        <begin position="135"/>
        <end position="157"/>
    </location>
</feature>
<protein>
    <submittedName>
        <fullName evidence="3">Uncharacterized protein</fullName>
    </submittedName>
</protein>
<keyword evidence="2" id="KW-0472">Membrane</keyword>